<evidence type="ECO:0000313" key="3">
    <source>
        <dbReference type="Proteomes" id="UP000199377"/>
    </source>
</evidence>
<proteinExistence type="predicted"/>
<feature type="transmembrane region" description="Helical" evidence="1">
    <location>
        <begin position="31"/>
        <end position="50"/>
    </location>
</feature>
<accession>A0A1I3HK33</accession>
<dbReference type="AlphaFoldDB" id="A0A1I3HK33"/>
<keyword evidence="1" id="KW-1133">Transmembrane helix</keyword>
<keyword evidence="3" id="KW-1185">Reference proteome</keyword>
<keyword evidence="1" id="KW-0812">Transmembrane</keyword>
<gene>
    <name evidence="2" type="ORF">SAMN05216258_10643</name>
</gene>
<dbReference type="RefSeq" id="WP_092860414.1">
    <property type="nucleotide sequence ID" value="NZ_FOQH01000006.1"/>
</dbReference>
<protein>
    <submittedName>
        <fullName evidence="2">Uncharacterized protein</fullName>
    </submittedName>
</protein>
<reference evidence="2 3" key="1">
    <citation type="submission" date="2016-10" db="EMBL/GenBank/DDBJ databases">
        <authorList>
            <person name="de Groot N.N."/>
        </authorList>
    </citation>
    <scope>NUCLEOTIDE SEQUENCE [LARGE SCALE GENOMIC DNA]</scope>
    <source>
        <strain evidence="2 3">CGMCC 1.11030</strain>
    </source>
</reference>
<organism evidence="2 3">
    <name type="scientific">Albimonas pacifica</name>
    <dbReference type="NCBI Taxonomy" id="1114924"/>
    <lineage>
        <taxon>Bacteria</taxon>
        <taxon>Pseudomonadati</taxon>
        <taxon>Pseudomonadota</taxon>
        <taxon>Alphaproteobacteria</taxon>
        <taxon>Rhodobacterales</taxon>
        <taxon>Paracoccaceae</taxon>
        <taxon>Albimonas</taxon>
    </lineage>
</organism>
<name>A0A1I3HK33_9RHOB</name>
<sequence length="83" mass="8853">MPKATVKFRPIERQTLDLLMQAHKTAGGDPIATYSVLISAAMVAGAIIGLTPQQAGHQAPELMRMARAAVRERPDIFGPGEEG</sequence>
<dbReference type="EMBL" id="FOQH01000006">
    <property type="protein sequence ID" value="SFI36138.1"/>
    <property type="molecule type" value="Genomic_DNA"/>
</dbReference>
<dbReference type="STRING" id="1114924.SAMN05216258_10643"/>
<evidence type="ECO:0000313" key="2">
    <source>
        <dbReference type="EMBL" id="SFI36138.1"/>
    </source>
</evidence>
<keyword evidence="1" id="KW-0472">Membrane</keyword>
<dbReference type="Proteomes" id="UP000199377">
    <property type="component" value="Unassembled WGS sequence"/>
</dbReference>
<evidence type="ECO:0000256" key="1">
    <source>
        <dbReference type="SAM" id="Phobius"/>
    </source>
</evidence>